<sequence>MTTWKKIATLLLALIAATFVEATVAGDSLEEAASEGKLHYEVIMREAKMPKYGDCYQNALEDLHNGCSNLDDEVQSRLALSFTNCYMLRFGWPVYPCRGDQQLSKCMEGLDARAASIYSSMLTNTLAMCHFLQAQAWHHSTSSAIDK</sequence>
<reference evidence="2 3" key="2">
    <citation type="submission" date="2019-01" db="EMBL/GenBank/DDBJ databases">
        <title>The decoding of complex shrimp genome reveals the adaptation for benthos swimmer, frequently molting mechanism and breeding impact on genome.</title>
        <authorList>
            <person name="Sun Y."/>
            <person name="Gao Y."/>
            <person name="Yu Y."/>
        </authorList>
    </citation>
    <scope>NUCLEOTIDE SEQUENCE [LARGE SCALE GENOMIC DNA]</scope>
    <source>
        <tissue evidence="2">Muscle</tissue>
    </source>
</reference>
<protein>
    <recommendedName>
        <fullName evidence="4">Secreted protein</fullName>
    </recommendedName>
</protein>
<evidence type="ECO:0000313" key="2">
    <source>
        <dbReference type="EMBL" id="ROT85299.1"/>
    </source>
</evidence>
<keyword evidence="3" id="KW-1185">Reference proteome</keyword>
<dbReference type="STRING" id="6689.A0A423U9C1"/>
<evidence type="ECO:0000256" key="1">
    <source>
        <dbReference type="SAM" id="SignalP"/>
    </source>
</evidence>
<gene>
    <name evidence="2" type="ORF">C7M84_017772</name>
</gene>
<evidence type="ECO:0000313" key="3">
    <source>
        <dbReference type="Proteomes" id="UP000283509"/>
    </source>
</evidence>
<dbReference type="AlphaFoldDB" id="A0A423U9C1"/>
<dbReference type="EMBL" id="QCYY01000328">
    <property type="protein sequence ID" value="ROT85299.1"/>
    <property type="molecule type" value="Genomic_DNA"/>
</dbReference>
<accession>A0A423U9C1</accession>
<proteinExistence type="predicted"/>
<dbReference type="Proteomes" id="UP000283509">
    <property type="component" value="Unassembled WGS sequence"/>
</dbReference>
<dbReference type="InterPro" id="IPR040346">
    <property type="entry name" value="GEX1/Brambleberry"/>
</dbReference>
<dbReference type="PANTHER" id="PTHR33538">
    <property type="entry name" value="PROTEIN GAMETE EXPRESSED 1"/>
    <property type="match status" value="1"/>
</dbReference>
<name>A0A423U9C1_PENVA</name>
<reference evidence="2 3" key="1">
    <citation type="submission" date="2018-04" db="EMBL/GenBank/DDBJ databases">
        <authorList>
            <person name="Zhang X."/>
            <person name="Yuan J."/>
            <person name="Li F."/>
            <person name="Xiang J."/>
        </authorList>
    </citation>
    <scope>NUCLEOTIDE SEQUENCE [LARGE SCALE GENOMIC DNA]</scope>
    <source>
        <tissue evidence="2">Muscle</tissue>
    </source>
</reference>
<comment type="caution">
    <text evidence="2">The sequence shown here is derived from an EMBL/GenBank/DDBJ whole genome shotgun (WGS) entry which is preliminary data.</text>
</comment>
<dbReference type="PANTHER" id="PTHR33538:SF2">
    <property type="entry name" value="PROTEIN GAMETE EXPRESSED 1"/>
    <property type="match status" value="1"/>
</dbReference>
<dbReference type="OrthoDB" id="377549at2759"/>
<feature type="chain" id="PRO_5019528262" description="Secreted protein" evidence="1">
    <location>
        <begin position="23"/>
        <end position="147"/>
    </location>
</feature>
<evidence type="ECO:0008006" key="4">
    <source>
        <dbReference type="Google" id="ProtNLM"/>
    </source>
</evidence>
<organism evidence="2 3">
    <name type="scientific">Penaeus vannamei</name>
    <name type="common">Whiteleg shrimp</name>
    <name type="synonym">Litopenaeus vannamei</name>
    <dbReference type="NCBI Taxonomy" id="6689"/>
    <lineage>
        <taxon>Eukaryota</taxon>
        <taxon>Metazoa</taxon>
        <taxon>Ecdysozoa</taxon>
        <taxon>Arthropoda</taxon>
        <taxon>Crustacea</taxon>
        <taxon>Multicrustacea</taxon>
        <taxon>Malacostraca</taxon>
        <taxon>Eumalacostraca</taxon>
        <taxon>Eucarida</taxon>
        <taxon>Decapoda</taxon>
        <taxon>Dendrobranchiata</taxon>
        <taxon>Penaeoidea</taxon>
        <taxon>Penaeidae</taxon>
        <taxon>Penaeus</taxon>
    </lineage>
</organism>
<keyword evidence="1" id="KW-0732">Signal</keyword>
<feature type="signal peptide" evidence="1">
    <location>
        <begin position="1"/>
        <end position="22"/>
    </location>
</feature>